<comment type="caution">
    <text evidence="4">The sequence shown here is derived from an EMBL/GenBank/DDBJ whole genome shotgun (WGS) entry which is preliminary data.</text>
</comment>
<dbReference type="GeneID" id="9808766"/>
<evidence type="ECO:0000313" key="4">
    <source>
        <dbReference type="EMBL" id="KAF1754941.1"/>
    </source>
</evidence>
<dbReference type="AlphaFoldDB" id="A0A6A5GK14"/>
<dbReference type="CTD" id="9808766"/>
<protein>
    <submittedName>
        <fullName evidence="4">Uncharacterized protein</fullName>
    </submittedName>
</protein>
<dbReference type="KEGG" id="crq:GCK72_021506"/>
<sequence>MPDSISDKESSFEFVDDTDASDGELEQVPALSSKNSNEASDDMEDRVIKPDQTVAHECISQVLKNIIAPAKTPLTATDRTLFLKVILFFQIVACVALFALFCSMIIADKNIQRLEISNRDKIIEELKNDKIYFQREVSARDQIIKNFQQRKIPAEDKIIEELEKVKRDLQEVIDRADMKDRKASFEKIKCLEDIPEELMDKWTPDESKFEGSSGFESVDQFFPKSRPVITKVSEDRMMIQLVGYNTPKVFSMEGSCIYKMWSDEDDYDYVAQVSVEEGLLYINWGGRFTPKGKKVKLVYSMPEEYL</sequence>
<accession>A0A6A5GK14</accession>
<keyword evidence="3" id="KW-0472">Membrane</keyword>
<proteinExistence type="predicted"/>
<evidence type="ECO:0000256" key="3">
    <source>
        <dbReference type="SAM" id="Phobius"/>
    </source>
</evidence>
<organism evidence="4 5">
    <name type="scientific">Caenorhabditis remanei</name>
    <name type="common">Caenorhabditis vulgaris</name>
    <dbReference type="NCBI Taxonomy" id="31234"/>
    <lineage>
        <taxon>Eukaryota</taxon>
        <taxon>Metazoa</taxon>
        <taxon>Ecdysozoa</taxon>
        <taxon>Nematoda</taxon>
        <taxon>Chromadorea</taxon>
        <taxon>Rhabditida</taxon>
        <taxon>Rhabditina</taxon>
        <taxon>Rhabditomorpha</taxon>
        <taxon>Rhabditoidea</taxon>
        <taxon>Rhabditidae</taxon>
        <taxon>Peloderinae</taxon>
        <taxon>Caenorhabditis</taxon>
    </lineage>
</organism>
<evidence type="ECO:0000256" key="1">
    <source>
        <dbReference type="SAM" id="Coils"/>
    </source>
</evidence>
<name>A0A6A5GK14_CAERE</name>
<feature type="compositionally biased region" description="Acidic residues" evidence="2">
    <location>
        <begin position="14"/>
        <end position="25"/>
    </location>
</feature>
<evidence type="ECO:0000256" key="2">
    <source>
        <dbReference type="SAM" id="MobiDB-lite"/>
    </source>
</evidence>
<keyword evidence="3" id="KW-1133">Transmembrane helix</keyword>
<feature type="compositionally biased region" description="Basic and acidic residues" evidence="2">
    <location>
        <begin position="1"/>
        <end position="11"/>
    </location>
</feature>
<dbReference type="RefSeq" id="XP_053583224.1">
    <property type="nucleotide sequence ID" value="XM_053734311.1"/>
</dbReference>
<reference evidence="4 5" key="1">
    <citation type="submission" date="2019-12" db="EMBL/GenBank/DDBJ databases">
        <title>Chromosome-level assembly of the Caenorhabditis remanei genome.</title>
        <authorList>
            <person name="Teterina A.A."/>
            <person name="Willis J.H."/>
            <person name="Phillips P.C."/>
        </authorList>
    </citation>
    <scope>NUCLEOTIDE SEQUENCE [LARGE SCALE GENOMIC DNA]</scope>
    <source>
        <strain evidence="4 5">PX506</strain>
        <tissue evidence="4">Whole organism</tissue>
    </source>
</reference>
<keyword evidence="1" id="KW-0175">Coiled coil</keyword>
<feature type="coiled-coil region" evidence="1">
    <location>
        <begin position="155"/>
        <end position="182"/>
    </location>
</feature>
<evidence type="ECO:0000313" key="5">
    <source>
        <dbReference type="Proteomes" id="UP000483820"/>
    </source>
</evidence>
<feature type="transmembrane region" description="Helical" evidence="3">
    <location>
        <begin position="81"/>
        <end position="107"/>
    </location>
</feature>
<dbReference type="Proteomes" id="UP000483820">
    <property type="component" value="Chromosome V"/>
</dbReference>
<gene>
    <name evidence="4" type="ORF">GCK72_021506</name>
</gene>
<feature type="region of interest" description="Disordered" evidence="2">
    <location>
        <begin position="1"/>
        <end position="43"/>
    </location>
</feature>
<dbReference type="EMBL" id="WUAV01000005">
    <property type="protein sequence ID" value="KAF1754941.1"/>
    <property type="molecule type" value="Genomic_DNA"/>
</dbReference>
<keyword evidence="3" id="KW-0812">Transmembrane</keyword>